<dbReference type="SUPFAM" id="SSF55681">
    <property type="entry name" value="Class II aaRS and biotin synthetases"/>
    <property type="match status" value="1"/>
</dbReference>
<evidence type="ECO:0000313" key="11">
    <source>
        <dbReference type="EMBL" id="PIS42632.1"/>
    </source>
</evidence>
<evidence type="ECO:0000256" key="2">
    <source>
        <dbReference type="ARBA" id="ARBA00022598"/>
    </source>
</evidence>
<evidence type="ECO:0000256" key="4">
    <source>
        <dbReference type="ARBA" id="ARBA00022840"/>
    </source>
</evidence>
<dbReference type="InterPro" id="IPR033656">
    <property type="entry name" value="HisRS_anticodon"/>
</dbReference>
<dbReference type="InterPro" id="IPR006195">
    <property type="entry name" value="aa-tRNA-synth_II"/>
</dbReference>
<dbReference type="GO" id="GO:0005524">
    <property type="term" value="F:ATP binding"/>
    <property type="evidence" value="ECO:0007669"/>
    <property type="project" value="UniProtKB-UniRule"/>
</dbReference>
<dbReference type="CDD" id="cd00773">
    <property type="entry name" value="HisRS-like_core"/>
    <property type="match status" value="1"/>
</dbReference>
<keyword evidence="6 8" id="KW-0030">Aminoacyl-tRNA synthetase</keyword>
<dbReference type="HAMAP" id="MF_00127">
    <property type="entry name" value="His_tRNA_synth"/>
    <property type="match status" value="1"/>
</dbReference>
<dbReference type="Pfam" id="PF03129">
    <property type="entry name" value="HGTP_anticodon"/>
    <property type="match status" value="1"/>
</dbReference>
<dbReference type="GO" id="GO:0005737">
    <property type="term" value="C:cytoplasm"/>
    <property type="evidence" value="ECO:0007669"/>
    <property type="project" value="UniProtKB-SubCell"/>
</dbReference>
<comment type="subunit">
    <text evidence="8">Homodimer.</text>
</comment>
<evidence type="ECO:0000259" key="10">
    <source>
        <dbReference type="PROSITE" id="PS50862"/>
    </source>
</evidence>
<dbReference type="Gene3D" id="3.30.930.10">
    <property type="entry name" value="Bira Bifunctional Protein, Domain 2"/>
    <property type="match status" value="1"/>
</dbReference>
<dbReference type="Proteomes" id="UP000231542">
    <property type="component" value="Unassembled WGS sequence"/>
</dbReference>
<evidence type="ECO:0000313" key="12">
    <source>
        <dbReference type="Proteomes" id="UP000231542"/>
    </source>
</evidence>
<dbReference type="SUPFAM" id="SSF52954">
    <property type="entry name" value="Class II aaRS ABD-related"/>
    <property type="match status" value="1"/>
</dbReference>
<feature type="binding site" evidence="9">
    <location>
        <position position="151"/>
    </location>
    <ligand>
        <name>L-histidine</name>
        <dbReference type="ChEBI" id="CHEBI:57595"/>
    </ligand>
</feature>
<dbReference type="AlphaFoldDB" id="A0A2H0YY19"/>
<proteinExistence type="inferred from homology"/>
<dbReference type="InterPro" id="IPR045864">
    <property type="entry name" value="aa-tRNA-synth_II/BPL/LPL"/>
</dbReference>
<feature type="binding site" evidence="9">
    <location>
        <begin position="281"/>
        <end position="282"/>
    </location>
    <ligand>
        <name>L-histidine</name>
        <dbReference type="ChEBI" id="CHEBI:57595"/>
    </ligand>
</feature>
<dbReference type="PIRSF" id="PIRSF001549">
    <property type="entry name" value="His-tRNA_synth"/>
    <property type="match status" value="1"/>
</dbReference>
<dbReference type="Gene3D" id="3.40.50.800">
    <property type="entry name" value="Anticodon-binding domain"/>
    <property type="match status" value="1"/>
</dbReference>
<comment type="subcellular location">
    <subcellularLocation>
        <location evidence="8">Cytoplasm</location>
    </subcellularLocation>
</comment>
<dbReference type="GO" id="GO:0004821">
    <property type="term" value="F:histidine-tRNA ligase activity"/>
    <property type="evidence" value="ECO:0007669"/>
    <property type="project" value="UniProtKB-UniRule"/>
</dbReference>
<organism evidence="11 12">
    <name type="scientific">Candidatus Kerfeldbacteria bacterium CG08_land_8_20_14_0_20_40_16</name>
    <dbReference type="NCBI Taxonomy" id="2014244"/>
    <lineage>
        <taxon>Bacteria</taxon>
        <taxon>Candidatus Kerfeldiibacteriota</taxon>
    </lineage>
</organism>
<evidence type="ECO:0000256" key="6">
    <source>
        <dbReference type="ARBA" id="ARBA00023146"/>
    </source>
</evidence>
<evidence type="ECO:0000256" key="8">
    <source>
        <dbReference type="HAMAP-Rule" id="MF_00127"/>
    </source>
</evidence>
<feature type="binding site" evidence="9">
    <location>
        <begin position="102"/>
        <end position="104"/>
    </location>
    <ligand>
        <name>L-histidine</name>
        <dbReference type="ChEBI" id="CHEBI:57595"/>
    </ligand>
</feature>
<feature type="domain" description="Aminoacyl-transfer RNA synthetases class-II family profile" evidence="10">
    <location>
        <begin position="49"/>
        <end position="344"/>
    </location>
</feature>
<comment type="catalytic activity">
    <reaction evidence="7 8">
        <text>tRNA(His) + L-histidine + ATP = L-histidyl-tRNA(His) + AMP + diphosphate + H(+)</text>
        <dbReference type="Rhea" id="RHEA:17313"/>
        <dbReference type="Rhea" id="RHEA-COMP:9665"/>
        <dbReference type="Rhea" id="RHEA-COMP:9689"/>
        <dbReference type="ChEBI" id="CHEBI:15378"/>
        <dbReference type="ChEBI" id="CHEBI:30616"/>
        <dbReference type="ChEBI" id="CHEBI:33019"/>
        <dbReference type="ChEBI" id="CHEBI:57595"/>
        <dbReference type="ChEBI" id="CHEBI:78442"/>
        <dbReference type="ChEBI" id="CHEBI:78527"/>
        <dbReference type="ChEBI" id="CHEBI:456215"/>
        <dbReference type="EC" id="6.1.1.21"/>
    </reaction>
</comment>
<feature type="binding site" evidence="9">
    <location>
        <position position="133"/>
    </location>
    <ligand>
        <name>L-histidine</name>
        <dbReference type="ChEBI" id="CHEBI:57595"/>
    </ligand>
</feature>
<sequence length="456" mass="52226">MPRKKTSKITISSKKTEEKFKKPPQLLRGMKDILPDIQDVWDFTKAEVDHLAQDYGYARIDTPLLEETSLFARSVGENTDIVEKEMFSFIDKGGDHISLRPEGTAGIARAYIEHGMLNQPQPVRLYYWGPFFRYDRPQAGRYRQFYQFGFEAIGDEQPIIDAQLIVVCFSLYKKIGVPVVIQINSVGCKTCRKEYEQLLIDYLNPRKKFLCEDCKRRIQKNTLRILDCKNPECRELMQDAPQIVDHLDEECKDHFVKVLEYLDEAEVAYNLNPYLVRGLDYYTRTTFEIYPEGKENDSQATLGGGGRYDDLIELLGGRPTPACGFASGVERLILNIKEKEIIIPTAPKPDVFVAQLGESAKKKALKLVEELRQKKIKVASNFSKDGLKNQLSLASKLGVKISLILGQKEILDRTVLIRDMESGSQEVVDFNRVYEELKKKMEKTQPIIQNNHRIGG</sequence>
<keyword evidence="5 8" id="KW-0648">Protein biosynthesis</keyword>
<keyword evidence="3 8" id="KW-0547">Nucleotide-binding</keyword>
<keyword evidence="4 8" id="KW-0067">ATP-binding</keyword>
<evidence type="ECO:0000256" key="1">
    <source>
        <dbReference type="ARBA" id="ARBA00008226"/>
    </source>
</evidence>
<dbReference type="InterPro" id="IPR036621">
    <property type="entry name" value="Anticodon-bd_dom_sf"/>
</dbReference>
<reference evidence="11 12" key="1">
    <citation type="submission" date="2017-09" db="EMBL/GenBank/DDBJ databases">
        <title>Depth-based differentiation of microbial function through sediment-hosted aquifers and enrichment of novel symbionts in the deep terrestrial subsurface.</title>
        <authorList>
            <person name="Probst A.J."/>
            <person name="Ladd B."/>
            <person name="Jarett J.K."/>
            <person name="Geller-Mcgrath D.E."/>
            <person name="Sieber C.M."/>
            <person name="Emerson J.B."/>
            <person name="Anantharaman K."/>
            <person name="Thomas B.C."/>
            <person name="Malmstrom R."/>
            <person name="Stieglmeier M."/>
            <person name="Klingl A."/>
            <person name="Woyke T."/>
            <person name="Ryan C.M."/>
            <person name="Banfield J.F."/>
        </authorList>
    </citation>
    <scope>NUCLEOTIDE SEQUENCE [LARGE SCALE GENOMIC DNA]</scope>
    <source>
        <strain evidence="11">CG08_land_8_20_14_0_20_40_16</strain>
    </source>
</reference>
<dbReference type="PANTHER" id="PTHR43707:SF1">
    <property type="entry name" value="HISTIDINE--TRNA LIGASE, MITOCHONDRIAL-RELATED"/>
    <property type="match status" value="1"/>
</dbReference>
<evidence type="ECO:0000256" key="3">
    <source>
        <dbReference type="ARBA" id="ARBA00022741"/>
    </source>
</evidence>
<comment type="similarity">
    <text evidence="1 8">Belongs to the class-II aminoacyl-tRNA synthetase family.</text>
</comment>
<evidence type="ECO:0000256" key="9">
    <source>
        <dbReference type="PIRSR" id="PIRSR001549-1"/>
    </source>
</evidence>
<protein>
    <recommendedName>
        <fullName evidence="8">Histidine--tRNA ligase</fullName>
        <ecNumber evidence="8">6.1.1.21</ecNumber>
    </recommendedName>
    <alternativeName>
        <fullName evidence="8">Histidyl-tRNA synthetase</fullName>
        <shortName evidence="8">HisRS</shortName>
    </alternativeName>
</protein>
<dbReference type="InterPro" id="IPR015807">
    <property type="entry name" value="His-tRNA-ligase"/>
</dbReference>
<comment type="caution">
    <text evidence="11">The sequence shown here is derived from an EMBL/GenBank/DDBJ whole genome shotgun (WGS) entry which is preliminary data.</text>
</comment>
<keyword evidence="8" id="KW-0963">Cytoplasm</keyword>
<dbReference type="PROSITE" id="PS50862">
    <property type="entry name" value="AA_TRNA_LIGASE_II"/>
    <property type="match status" value="1"/>
</dbReference>
<feature type="binding site" evidence="9">
    <location>
        <position position="147"/>
    </location>
    <ligand>
        <name>L-histidine</name>
        <dbReference type="ChEBI" id="CHEBI:57595"/>
    </ligand>
</feature>
<keyword evidence="2 8" id="KW-0436">Ligase</keyword>
<dbReference type="InterPro" id="IPR004154">
    <property type="entry name" value="Anticodon-bd"/>
</dbReference>
<dbReference type="InterPro" id="IPR041715">
    <property type="entry name" value="HisRS-like_core"/>
</dbReference>
<feature type="binding site" evidence="9">
    <location>
        <position position="277"/>
    </location>
    <ligand>
        <name>L-histidine</name>
        <dbReference type="ChEBI" id="CHEBI:57595"/>
    </ligand>
</feature>
<accession>A0A2H0YY19</accession>
<dbReference type="EC" id="6.1.1.21" evidence="8"/>
<dbReference type="EMBL" id="PEXU01000030">
    <property type="protein sequence ID" value="PIS42632.1"/>
    <property type="molecule type" value="Genomic_DNA"/>
</dbReference>
<dbReference type="NCBIfam" id="TIGR00442">
    <property type="entry name" value="hisS"/>
    <property type="match status" value="1"/>
</dbReference>
<dbReference type="PANTHER" id="PTHR43707">
    <property type="entry name" value="HISTIDYL-TRNA SYNTHETASE"/>
    <property type="match status" value="1"/>
</dbReference>
<dbReference type="Pfam" id="PF13393">
    <property type="entry name" value="tRNA-synt_His"/>
    <property type="match status" value="1"/>
</dbReference>
<dbReference type="GO" id="GO:0006427">
    <property type="term" value="P:histidyl-tRNA aminoacylation"/>
    <property type="evidence" value="ECO:0007669"/>
    <property type="project" value="UniProtKB-UniRule"/>
</dbReference>
<dbReference type="InterPro" id="IPR004516">
    <property type="entry name" value="HisRS/HisZ"/>
</dbReference>
<evidence type="ECO:0000256" key="7">
    <source>
        <dbReference type="ARBA" id="ARBA00047639"/>
    </source>
</evidence>
<evidence type="ECO:0000256" key="5">
    <source>
        <dbReference type="ARBA" id="ARBA00022917"/>
    </source>
</evidence>
<gene>
    <name evidence="8" type="primary">hisS</name>
    <name evidence="11" type="ORF">COT24_02435</name>
</gene>
<name>A0A2H0YY19_9BACT</name>
<dbReference type="CDD" id="cd00859">
    <property type="entry name" value="HisRS_anticodon"/>
    <property type="match status" value="1"/>
</dbReference>